<keyword evidence="3" id="KW-1185">Reference proteome</keyword>
<dbReference type="RefSeq" id="WP_345119968.1">
    <property type="nucleotide sequence ID" value="NZ_BAABAT010000001.1"/>
</dbReference>
<gene>
    <name evidence="2" type="ORF">GCM10022255_000990</name>
</gene>
<dbReference type="Proteomes" id="UP001500620">
    <property type="component" value="Unassembled WGS sequence"/>
</dbReference>
<evidence type="ECO:0000313" key="2">
    <source>
        <dbReference type="EMBL" id="GAA4243151.1"/>
    </source>
</evidence>
<name>A0ABP8CT86_9ACTN</name>
<accession>A0ABP8CT86</accession>
<reference evidence="3" key="1">
    <citation type="journal article" date="2019" name="Int. J. Syst. Evol. Microbiol.">
        <title>The Global Catalogue of Microorganisms (GCM) 10K type strain sequencing project: providing services to taxonomists for standard genome sequencing and annotation.</title>
        <authorList>
            <consortium name="The Broad Institute Genomics Platform"/>
            <consortium name="The Broad Institute Genome Sequencing Center for Infectious Disease"/>
            <person name="Wu L."/>
            <person name="Ma J."/>
        </authorList>
    </citation>
    <scope>NUCLEOTIDE SEQUENCE [LARGE SCALE GENOMIC DNA]</scope>
    <source>
        <strain evidence="3">JCM 17441</strain>
    </source>
</reference>
<sequence length="97" mass="10169">MTRIAILPAASDADLAALARKLAARPDLLFALDVPGCDGEACHRPAFRDHSTDLWRHFADLSRCRADRQDLAAATGNSAPADAPVPGAGPAELAPVR</sequence>
<protein>
    <submittedName>
        <fullName evidence="2">Uncharacterized protein</fullName>
    </submittedName>
</protein>
<organism evidence="2 3">
    <name type="scientific">Dactylosporangium darangshiense</name>
    <dbReference type="NCBI Taxonomy" id="579108"/>
    <lineage>
        <taxon>Bacteria</taxon>
        <taxon>Bacillati</taxon>
        <taxon>Actinomycetota</taxon>
        <taxon>Actinomycetes</taxon>
        <taxon>Micromonosporales</taxon>
        <taxon>Micromonosporaceae</taxon>
        <taxon>Dactylosporangium</taxon>
    </lineage>
</organism>
<feature type="compositionally biased region" description="Low complexity" evidence="1">
    <location>
        <begin position="79"/>
        <end position="91"/>
    </location>
</feature>
<proteinExistence type="predicted"/>
<evidence type="ECO:0000256" key="1">
    <source>
        <dbReference type="SAM" id="MobiDB-lite"/>
    </source>
</evidence>
<comment type="caution">
    <text evidence="2">The sequence shown here is derived from an EMBL/GenBank/DDBJ whole genome shotgun (WGS) entry which is preliminary data.</text>
</comment>
<feature type="region of interest" description="Disordered" evidence="1">
    <location>
        <begin position="72"/>
        <end position="97"/>
    </location>
</feature>
<evidence type="ECO:0000313" key="3">
    <source>
        <dbReference type="Proteomes" id="UP001500620"/>
    </source>
</evidence>
<dbReference type="EMBL" id="BAABAT010000001">
    <property type="protein sequence ID" value="GAA4243151.1"/>
    <property type="molecule type" value="Genomic_DNA"/>
</dbReference>